<dbReference type="Proteomes" id="UP000229757">
    <property type="component" value="Chromosome"/>
</dbReference>
<organism evidence="1 2">
    <name type="scientific">Reinekea forsetii</name>
    <dbReference type="NCBI Taxonomy" id="1336806"/>
    <lineage>
        <taxon>Bacteria</taxon>
        <taxon>Pseudomonadati</taxon>
        <taxon>Pseudomonadota</taxon>
        <taxon>Gammaproteobacteria</taxon>
        <taxon>Oceanospirillales</taxon>
        <taxon>Saccharospirillaceae</taxon>
        <taxon>Reinekea</taxon>
    </lineage>
</organism>
<dbReference type="EMBL" id="CP011797">
    <property type="protein sequence ID" value="ATX76149.1"/>
    <property type="molecule type" value="Genomic_DNA"/>
</dbReference>
<evidence type="ECO:0000313" key="1">
    <source>
        <dbReference type="EMBL" id="ATX76149.1"/>
    </source>
</evidence>
<sequence length="168" mass="19266">MALPDFTEFEPFNSLRAQMGTDRLGFFELFDPTLHLTGIERSELAHQGLTLSRREVRCLLDFTLVYKNSRLIVLEGQRYHLAVCPDLPVSDILHISTSLIAFGGAASVCPACLQTLQYQGYDAQKARKESYSRQVLEDFSLDQFWTSFHLYPVSEKRDIRKRLPMSES</sequence>
<dbReference type="OrthoDB" id="5703363at2"/>
<keyword evidence="2" id="KW-1185">Reference proteome</keyword>
<evidence type="ECO:0000313" key="2">
    <source>
        <dbReference type="Proteomes" id="UP000229757"/>
    </source>
</evidence>
<dbReference type="RefSeq" id="WP_100256511.1">
    <property type="nucleotide sequence ID" value="NZ_CP011797.1"/>
</dbReference>
<reference evidence="1 2" key="1">
    <citation type="journal article" date="2017" name="Environ. Microbiol.">
        <title>Genomic and physiological analyses of 'Reinekea forsetii' reveal a versatile opportunistic lifestyle during spring algae blooms.</title>
        <authorList>
            <person name="Avci B."/>
            <person name="Hahnke R.L."/>
            <person name="Chafee M."/>
            <person name="Fischer T."/>
            <person name="Gruber-Vodicka H."/>
            <person name="Tegetmeyer H.E."/>
            <person name="Harder J."/>
            <person name="Fuchs B.M."/>
            <person name="Amann R.I."/>
            <person name="Teeling H."/>
        </authorList>
    </citation>
    <scope>NUCLEOTIDE SEQUENCE [LARGE SCALE GENOMIC DNA]</scope>
    <source>
        <strain evidence="1 2">Hel1_31_D35</strain>
    </source>
</reference>
<proteinExistence type="predicted"/>
<name>A0A2K8KQ35_9GAMM</name>
<gene>
    <name evidence="1" type="ORF">REIFOR_00985</name>
</gene>
<dbReference type="KEGG" id="rfo:REIFOR_00985"/>
<dbReference type="AlphaFoldDB" id="A0A2K8KQ35"/>
<accession>A0A2K8KQ35</accession>
<protein>
    <submittedName>
        <fullName evidence="1">Uncharacterized protein</fullName>
    </submittedName>
</protein>